<dbReference type="PRINTS" id="PR00036">
    <property type="entry name" value="HTHLACI"/>
</dbReference>
<reference evidence="7" key="1">
    <citation type="submission" date="2016-08" db="EMBL/GenBank/DDBJ databases">
        <authorList>
            <person name="Varghese N."/>
            <person name="Submissions Spin"/>
        </authorList>
    </citation>
    <scope>NUCLEOTIDE SEQUENCE [LARGE SCALE GENOMIC DNA]</scope>
    <source>
        <strain evidence="7">R-53094</strain>
    </source>
</reference>
<dbReference type="SUPFAM" id="SSF53822">
    <property type="entry name" value="Periplasmic binding protein-like I"/>
    <property type="match status" value="1"/>
</dbReference>
<evidence type="ECO:0000313" key="7">
    <source>
        <dbReference type="Proteomes" id="UP000199268"/>
    </source>
</evidence>
<dbReference type="AlphaFoldDB" id="A0A1C4A860"/>
<proteinExistence type="predicted"/>
<dbReference type="PANTHER" id="PTHR30146">
    <property type="entry name" value="LACI-RELATED TRANSCRIPTIONAL REPRESSOR"/>
    <property type="match status" value="1"/>
</dbReference>
<dbReference type="Gene3D" id="3.40.50.2300">
    <property type="match status" value="2"/>
</dbReference>
<keyword evidence="2" id="KW-0238">DNA-binding</keyword>
<dbReference type="Gene3D" id="1.10.260.40">
    <property type="entry name" value="lambda repressor-like DNA-binding domains"/>
    <property type="match status" value="1"/>
</dbReference>
<dbReference type="STRING" id="1505725.GA0061074_10466"/>
<dbReference type="InterPro" id="IPR001387">
    <property type="entry name" value="Cro/C1-type_HTH"/>
</dbReference>
<accession>A0A1C4A860</accession>
<feature type="domain" description="HTH lacI-type" evidence="4">
    <location>
        <begin position="10"/>
        <end position="65"/>
    </location>
</feature>
<keyword evidence="7" id="KW-1185">Reference proteome</keyword>
<dbReference type="InterPro" id="IPR000843">
    <property type="entry name" value="HTH_LacI"/>
</dbReference>
<dbReference type="Pfam" id="PF13407">
    <property type="entry name" value="Peripla_BP_4"/>
    <property type="match status" value="1"/>
</dbReference>
<dbReference type="PROSITE" id="PS50932">
    <property type="entry name" value="HTH_LACI_2"/>
    <property type="match status" value="1"/>
</dbReference>
<keyword evidence="3" id="KW-0804">Transcription</keyword>
<organism evidence="6 7">
    <name type="scientific">Weissella bombi</name>
    <dbReference type="NCBI Taxonomy" id="1505725"/>
    <lineage>
        <taxon>Bacteria</taxon>
        <taxon>Bacillati</taxon>
        <taxon>Bacillota</taxon>
        <taxon>Bacilli</taxon>
        <taxon>Lactobacillales</taxon>
        <taxon>Lactobacillaceae</taxon>
        <taxon>Weissella</taxon>
    </lineage>
</organism>
<evidence type="ECO:0000256" key="2">
    <source>
        <dbReference type="ARBA" id="ARBA00023125"/>
    </source>
</evidence>
<dbReference type="RefSeq" id="WP_092462149.1">
    <property type="nucleotide sequence ID" value="NZ_CBDALI010000001.1"/>
</dbReference>
<dbReference type="Proteomes" id="UP000199268">
    <property type="component" value="Unassembled WGS sequence"/>
</dbReference>
<feature type="domain" description="HTH cro/C1-type" evidence="5">
    <location>
        <begin position="1"/>
        <end position="55"/>
    </location>
</feature>
<dbReference type="EMBL" id="FMAO01000004">
    <property type="protein sequence ID" value="SCB90755.1"/>
    <property type="molecule type" value="Genomic_DNA"/>
</dbReference>
<dbReference type="PROSITE" id="PS00356">
    <property type="entry name" value="HTH_LACI_1"/>
    <property type="match status" value="1"/>
</dbReference>
<dbReference type="CDD" id="cd01392">
    <property type="entry name" value="HTH_LacI"/>
    <property type="match status" value="1"/>
</dbReference>
<dbReference type="InterPro" id="IPR025997">
    <property type="entry name" value="SBP_2_dom"/>
</dbReference>
<dbReference type="GO" id="GO:0000976">
    <property type="term" value="F:transcription cis-regulatory region binding"/>
    <property type="evidence" value="ECO:0007669"/>
    <property type="project" value="TreeGrafter"/>
</dbReference>
<dbReference type="Pfam" id="PF00356">
    <property type="entry name" value="LacI"/>
    <property type="match status" value="1"/>
</dbReference>
<evidence type="ECO:0000256" key="1">
    <source>
        <dbReference type="ARBA" id="ARBA00023015"/>
    </source>
</evidence>
<evidence type="ECO:0000259" key="5">
    <source>
        <dbReference type="PROSITE" id="PS50943"/>
    </source>
</evidence>
<evidence type="ECO:0000256" key="3">
    <source>
        <dbReference type="ARBA" id="ARBA00023163"/>
    </source>
</evidence>
<keyword evidence="1" id="KW-0805">Transcription regulation</keyword>
<sequence>MDNERRKRKANMKDVAQLAGVSITTVSRFLNGNFKKMSSETADKIKNAIEKLNYIPNAAARQMVTNSSNLIAVIVSNIDDYFSTELFKGASSILEANGYMAVLFDSNTNPDREREIIKTTSTYNFDGLIFQPNLNDVSHIFTEIAVDTPTVIVDRNLDTSMWPQVLTDNFASAQKATQIFKNEGYSRVIILSSPVDSTSTRRDRFLGIKSVISNVEIIEIPDDSYNKKKVYQHLKNLLADSTDRTLIFSLKERWLLEFVPMLIFDGLIDNDRIAITGFADTNTARAISPNSKFITQSPFLMGSVSAEMLLKQLHNEPIETQKFVVPAKFL</sequence>
<dbReference type="GO" id="GO:0003700">
    <property type="term" value="F:DNA-binding transcription factor activity"/>
    <property type="evidence" value="ECO:0007669"/>
    <property type="project" value="TreeGrafter"/>
</dbReference>
<gene>
    <name evidence="6" type="ORF">GA0061074_10466</name>
</gene>
<dbReference type="PROSITE" id="PS50943">
    <property type="entry name" value="HTH_CROC1"/>
    <property type="match status" value="1"/>
</dbReference>
<dbReference type="InterPro" id="IPR028082">
    <property type="entry name" value="Peripla_BP_I"/>
</dbReference>
<evidence type="ECO:0000313" key="6">
    <source>
        <dbReference type="EMBL" id="SCB90755.1"/>
    </source>
</evidence>
<dbReference type="SMART" id="SM00354">
    <property type="entry name" value="HTH_LACI"/>
    <property type="match status" value="1"/>
</dbReference>
<dbReference type="SUPFAM" id="SSF47413">
    <property type="entry name" value="lambda repressor-like DNA-binding domains"/>
    <property type="match status" value="1"/>
</dbReference>
<evidence type="ECO:0000259" key="4">
    <source>
        <dbReference type="PROSITE" id="PS50932"/>
    </source>
</evidence>
<name>A0A1C4A860_9LACO</name>
<dbReference type="InterPro" id="IPR010982">
    <property type="entry name" value="Lambda_DNA-bd_dom_sf"/>
</dbReference>
<protein>
    <submittedName>
        <fullName evidence="6">Transcriptional regulator, LacI family</fullName>
    </submittedName>
</protein>
<dbReference type="PANTHER" id="PTHR30146:SF109">
    <property type="entry name" value="HTH-TYPE TRANSCRIPTIONAL REGULATOR GALS"/>
    <property type="match status" value="1"/>
</dbReference>